<dbReference type="Proteomes" id="UP000813463">
    <property type="component" value="Chromosome 6"/>
</dbReference>
<dbReference type="KEGG" id="soe:110788298"/>
<dbReference type="RefSeq" id="XP_021848616.1">
    <property type="nucleotide sequence ID" value="XM_021992924.2"/>
</dbReference>
<dbReference type="GeneID" id="110788298"/>
<protein>
    <submittedName>
        <fullName evidence="3">57 kDa heat shock protein isoform X1</fullName>
    </submittedName>
</protein>
<dbReference type="OrthoDB" id="1021492at2759"/>
<gene>
    <name evidence="3" type="primary">LOC110788298</name>
</gene>
<proteinExistence type="predicted"/>
<dbReference type="AlphaFoldDB" id="A0A9R0IFX8"/>
<dbReference type="PANTHER" id="PTHR46991">
    <property type="entry name" value="23.5 KDA HEAT SHOCK PROTEIN, MITOCHONDRIAL"/>
    <property type="match status" value="1"/>
</dbReference>
<keyword evidence="3" id="KW-0346">Stress response</keyword>
<reference evidence="3" key="2">
    <citation type="submission" date="2025-08" db="UniProtKB">
        <authorList>
            <consortium name="RefSeq"/>
        </authorList>
    </citation>
    <scope>IDENTIFICATION</scope>
    <source>
        <tissue evidence="3">Leaf</tissue>
    </source>
</reference>
<dbReference type="SUPFAM" id="SSF49764">
    <property type="entry name" value="HSP20-like chaperones"/>
    <property type="match status" value="1"/>
</dbReference>
<feature type="region of interest" description="Disordered" evidence="1">
    <location>
        <begin position="1"/>
        <end position="44"/>
    </location>
</feature>
<dbReference type="InterPro" id="IPR008978">
    <property type="entry name" value="HSP20-like_chaperone"/>
</dbReference>
<keyword evidence="2" id="KW-1185">Reference proteome</keyword>
<dbReference type="PANTHER" id="PTHR46991:SF10">
    <property type="entry name" value="HEAT SHOCK PROTEIN HSP20_ALPHA CRYSTALLIN FAMILY"/>
    <property type="match status" value="1"/>
</dbReference>
<name>A0A9R0IFX8_SPIOL</name>
<reference evidence="2" key="1">
    <citation type="journal article" date="2021" name="Nat. Commun.">
        <title>Genomic analyses provide insights into spinach domestication and the genetic basis of agronomic traits.</title>
        <authorList>
            <person name="Cai X."/>
            <person name="Sun X."/>
            <person name="Xu C."/>
            <person name="Sun H."/>
            <person name="Wang X."/>
            <person name="Ge C."/>
            <person name="Zhang Z."/>
            <person name="Wang Q."/>
            <person name="Fei Z."/>
            <person name="Jiao C."/>
            <person name="Wang Q."/>
        </authorList>
    </citation>
    <scope>NUCLEOTIDE SEQUENCE [LARGE SCALE GENOMIC DNA]</scope>
    <source>
        <strain evidence="2">cv. Varoflay</strain>
    </source>
</reference>
<accession>A0A9R0IFX8</accession>
<organism evidence="2 3">
    <name type="scientific">Spinacia oleracea</name>
    <name type="common">Spinach</name>
    <dbReference type="NCBI Taxonomy" id="3562"/>
    <lineage>
        <taxon>Eukaryota</taxon>
        <taxon>Viridiplantae</taxon>
        <taxon>Streptophyta</taxon>
        <taxon>Embryophyta</taxon>
        <taxon>Tracheophyta</taxon>
        <taxon>Spermatophyta</taxon>
        <taxon>Magnoliopsida</taxon>
        <taxon>eudicotyledons</taxon>
        <taxon>Gunneridae</taxon>
        <taxon>Pentapetalae</taxon>
        <taxon>Caryophyllales</taxon>
        <taxon>Chenopodiaceae</taxon>
        <taxon>Chenopodioideae</taxon>
        <taxon>Anserineae</taxon>
        <taxon>Spinacia</taxon>
    </lineage>
</organism>
<evidence type="ECO:0000256" key="1">
    <source>
        <dbReference type="SAM" id="MobiDB-lite"/>
    </source>
</evidence>
<dbReference type="InterPro" id="IPR044656">
    <property type="entry name" value="HSP14.7/HSP23.5/HSP23.6-like"/>
</dbReference>
<evidence type="ECO:0000313" key="2">
    <source>
        <dbReference type="Proteomes" id="UP000813463"/>
    </source>
</evidence>
<sequence>MAAPPPSSSSLSSEEEVKLHPYQKRGPKGAYEAKQVTGSWNGGKKKSCRGLYVRVDMPGVPDDGVKISKYSDTRTVTFTGKAPVVWAHIDSSDRVYAGYVVLDRDPAMVDVECRVKNGSLHLFFPCSDGSLHFLSPNNSSIPPQQEYDDDTVELIEIGELFITHIEHAPEEPSGIKLRGGRPEHINPYLLSGVRGVYEHKIVSIGHTQHLIYVRLDVPMTNYKLFCLTENADRRITFAVDAAEKDSTFDEGLRGYIGSLVTKCECCQYEIVKYDITDGVIRFLASKSSSVDLRSNIYCYEPPSRPGQPPKRKAFGNLRVSFEKPRR</sequence>
<evidence type="ECO:0000313" key="3">
    <source>
        <dbReference type="RefSeq" id="XP_021848616.1"/>
    </source>
</evidence>